<proteinExistence type="predicted"/>
<organism evidence="3 4">
    <name type="scientific">Symbiochloris irregularis</name>
    <dbReference type="NCBI Taxonomy" id="706552"/>
    <lineage>
        <taxon>Eukaryota</taxon>
        <taxon>Viridiplantae</taxon>
        <taxon>Chlorophyta</taxon>
        <taxon>core chlorophytes</taxon>
        <taxon>Trebouxiophyceae</taxon>
        <taxon>Trebouxiales</taxon>
        <taxon>Trebouxiaceae</taxon>
        <taxon>Symbiochloris</taxon>
    </lineage>
</organism>
<dbReference type="InterPro" id="IPR001623">
    <property type="entry name" value="DnaJ_domain"/>
</dbReference>
<dbReference type="Gene3D" id="1.10.287.110">
    <property type="entry name" value="DnaJ domain"/>
    <property type="match status" value="1"/>
</dbReference>
<feature type="chain" id="PRO_5043889678" description="J domain-containing protein" evidence="1">
    <location>
        <begin position="21"/>
        <end position="559"/>
    </location>
</feature>
<evidence type="ECO:0000313" key="4">
    <source>
        <dbReference type="Proteomes" id="UP001465755"/>
    </source>
</evidence>
<gene>
    <name evidence="3" type="ORF">WJX73_008249</name>
</gene>
<feature type="signal peptide" evidence="1">
    <location>
        <begin position="1"/>
        <end position="20"/>
    </location>
</feature>
<dbReference type="EMBL" id="JALJOQ010000004">
    <property type="protein sequence ID" value="KAK9813578.1"/>
    <property type="molecule type" value="Genomic_DNA"/>
</dbReference>
<sequence length="559" mass="63115">MVQALARLLFLLGKSEGAAAGHVRNVSTRTEADRLAHDARKGGFRPRLVPFRIGLVDAQAAFEAWQGGHWLAPNNVLGEGTSAVRPVMLPFWLFEATVAVQYAGKLGYPTGDKTMMWNDSEWKEIPKRQYSWTDADMQICASYKIRRDLLEAAKVPGILGRARLLTTRESSTQTARVSVRDGEPVAIEPPLMRQSIAWQFAIRAMRAREMRLAEEVLKQDSSADDVSDVKVRLKTLRRRARLVYVPAFVVDYVHGELFNEHGERMPHRFQAVISGFGEGSVAAERHYSAQKVQAAAAAACGSLGLVASAVAYPLLGLSPPDLLSADVAFIVFMICTAAGFGARAAPQLLRETAESIRIRQEDQDVERIVSRGLGPLDTADEDLEVLRINSEWRRWEEADKWHWDEGKRQRWAEGLWRNQQLRKLRRTEFLTQQRLAAQRQRYEEEVEARKRAKWGQSSHHQRFASNMDAAFSGQGEASRDVLGYYALLGLDAGRGEDVSETSIKRAFREAALQWHPDQQETDEARQQAQHRFQQLKAAYEVLKDPELRKQYDRGQAVAL</sequence>
<name>A0AAW1PZD9_9CHLO</name>
<evidence type="ECO:0000259" key="2">
    <source>
        <dbReference type="PROSITE" id="PS50076"/>
    </source>
</evidence>
<evidence type="ECO:0000256" key="1">
    <source>
        <dbReference type="SAM" id="SignalP"/>
    </source>
</evidence>
<protein>
    <recommendedName>
        <fullName evidence="2">J domain-containing protein</fullName>
    </recommendedName>
</protein>
<dbReference type="Proteomes" id="UP001465755">
    <property type="component" value="Unassembled WGS sequence"/>
</dbReference>
<dbReference type="InterPro" id="IPR036869">
    <property type="entry name" value="J_dom_sf"/>
</dbReference>
<keyword evidence="4" id="KW-1185">Reference proteome</keyword>
<keyword evidence="1" id="KW-0732">Signal</keyword>
<dbReference type="SUPFAM" id="SSF46565">
    <property type="entry name" value="Chaperone J-domain"/>
    <property type="match status" value="1"/>
</dbReference>
<evidence type="ECO:0000313" key="3">
    <source>
        <dbReference type="EMBL" id="KAK9813578.1"/>
    </source>
</evidence>
<accession>A0AAW1PZD9</accession>
<feature type="domain" description="J" evidence="2">
    <location>
        <begin position="483"/>
        <end position="555"/>
    </location>
</feature>
<comment type="caution">
    <text evidence="3">The sequence shown here is derived from an EMBL/GenBank/DDBJ whole genome shotgun (WGS) entry which is preliminary data.</text>
</comment>
<dbReference type="PANTHER" id="PTHR24074">
    <property type="entry name" value="CO-CHAPERONE PROTEIN DJLA"/>
    <property type="match status" value="1"/>
</dbReference>
<dbReference type="InterPro" id="IPR050817">
    <property type="entry name" value="DjlA_DnaK_co-chaperone"/>
</dbReference>
<dbReference type="PROSITE" id="PS50076">
    <property type="entry name" value="DNAJ_2"/>
    <property type="match status" value="1"/>
</dbReference>
<dbReference type="PROSITE" id="PS00636">
    <property type="entry name" value="DNAJ_1"/>
    <property type="match status" value="1"/>
</dbReference>
<dbReference type="SMART" id="SM00271">
    <property type="entry name" value="DnaJ"/>
    <property type="match status" value="1"/>
</dbReference>
<dbReference type="CDD" id="cd06257">
    <property type="entry name" value="DnaJ"/>
    <property type="match status" value="1"/>
</dbReference>
<dbReference type="InterPro" id="IPR018253">
    <property type="entry name" value="DnaJ_domain_CS"/>
</dbReference>
<dbReference type="Pfam" id="PF00226">
    <property type="entry name" value="DnaJ"/>
    <property type="match status" value="1"/>
</dbReference>
<reference evidence="3 4" key="1">
    <citation type="journal article" date="2024" name="Nat. Commun.">
        <title>Phylogenomics reveals the evolutionary origins of lichenization in chlorophyte algae.</title>
        <authorList>
            <person name="Puginier C."/>
            <person name="Libourel C."/>
            <person name="Otte J."/>
            <person name="Skaloud P."/>
            <person name="Haon M."/>
            <person name="Grisel S."/>
            <person name="Petersen M."/>
            <person name="Berrin J.G."/>
            <person name="Delaux P.M."/>
            <person name="Dal Grande F."/>
            <person name="Keller J."/>
        </authorList>
    </citation>
    <scope>NUCLEOTIDE SEQUENCE [LARGE SCALE GENOMIC DNA]</scope>
    <source>
        <strain evidence="3 4">SAG 2036</strain>
    </source>
</reference>
<dbReference type="AlphaFoldDB" id="A0AAW1PZD9"/>
<dbReference type="PRINTS" id="PR00625">
    <property type="entry name" value="JDOMAIN"/>
</dbReference>